<dbReference type="GO" id="GO:0008270">
    <property type="term" value="F:zinc ion binding"/>
    <property type="evidence" value="ECO:0007669"/>
    <property type="project" value="InterPro"/>
</dbReference>
<proteinExistence type="inferred from homology"/>
<evidence type="ECO:0000313" key="6">
    <source>
        <dbReference type="EMBL" id="QSL65188.1"/>
    </source>
</evidence>
<evidence type="ECO:0000313" key="7">
    <source>
        <dbReference type="Proteomes" id="UP000663699"/>
    </source>
</evidence>
<dbReference type="EMBL" id="CP054536">
    <property type="protein sequence ID" value="QSL65188.1"/>
    <property type="molecule type" value="Genomic_DNA"/>
</dbReference>
<dbReference type="Proteomes" id="UP000663699">
    <property type="component" value="Chromosome 5"/>
</dbReference>
<keyword evidence="5" id="KW-0687">Ribonucleoprotein</keyword>
<comment type="similarity">
    <text evidence="2">Belongs to the universal ribosomal protein uS14 family.</text>
</comment>
<dbReference type="InterPro" id="IPR018271">
    <property type="entry name" value="Ribosomal_uS14_CS"/>
</dbReference>
<evidence type="ECO:0008006" key="8">
    <source>
        <dbReference type="Google" id="ProtNLM"/>
    </source>
</evidence>
<keyword evidence="7" id="KW-1185">Reference proteome</keyword>
<gene>
    <name evidence="6" type="ORF">MERGE_002493</name>
</gene>
<evidence type="ECO:0000256" key="5">
    <source>
        <dbReference type="ARBA" id="ARBA00023274"/>
    </source>
</evidence>
<name>A0A899G1F3_9ASCO</name>
<protein>
    <recommendedName>
        <fullName evidence="8">40S ribosomal protein S29</fullName>
    </recommendedName>
</protein>
<evidence type="ECO:0000256" key="1">
    <source>
        <dbReference type="ARBA" id="ARBA00001947"/>
    </source>
</evidence>
<organism evidence="6 7">
    <name type="scientific">Pneumocystis wakefieldiae</name>
    <dbReference type="NCBI Taxonomy" id="38082"/>
    <lineage>
        <taxon>Eukaryota</taxon>
        <taxon>Fungi</taxon>
        <taxon>Dikarya</taxon>
        <taxon>Ascomycota</taxon>
        <taxon>Taphrinomycotina</taxon>
        <taxon>Pneumocystomycetes</taxon>
        <taxon>Pneumocystaceae</taxon>
        <taxon>Pneumocystis</taxon>
    </lineage>
</organism>
<dbReference type="OrthoDB" id="10252683at2759"/>
<dbReference type="Pfam" id="PF00253">
    <property type="entry name" value="Ribosomal_S14"/>
    <property type="match status" value="1"/>
</dbReference>
<dbReference type="FunFam" id="4.10.830.10:FF:000002">
    <property type="entry name" value="40S ribosomal protein S29"/>
    <property type="match status" value="1"/>
</dbReference>
<evidence type="ECO:0000256" key="4">
    <source>
        <dbReference type="ARBA" id="ARBA00022980"/>
    </source>
</evidence>
<dbReference type="PANTHER" id="PTHR12010:SF2">
    <property type="entry name" value="40S RIBOSOMAL PROTEIN S29"/>
    <property type="match status" value="1"/>
</dbReference>
<dbReference type="GO" id="GO:0003735">
    <property type="term" value="F:structural constituent of ribosome"/>
    <property type="evidence" value="ECO:0007669"/>
    <property type="project" value="InterPro"/>
</dbReference>
<dbReference type="AlphaFoldDB" id="A0A899G1F3"/>
<comment type="cofactor">
    <cofactor evidence="1">
        <name>Zn(2+)</name>
        <dbReference type="ChEBI" id="CHEBI:29105"/>
    </cofactor>
</comment>
<dbReference type="GO" id="GO:0002181">
    <property type="term" value="P:cytoplasmic translation"/>
    <property type="evidence" value="ECO:0007669"/>
    <property type="project" value="TreeGrafter"/>
</dbReference>
<evidence type="ECO:0000256" key="3">
    <source>
        <dbReference type="ARBA" id="ARBA00022833"/>
    </source>
</evidence>
<dbReference type="InterPro" id="IPR001209">
    <property type="entry name" value="Ribosomal_uS14"/>
</dbReference>
<dbReference type="InterPro" id="IPR043140">
    <property type="entry name" value="Ribosomal_uS14_sf"/>
</dbReference>
<keyword evidence="3" id="KW-0862">Zinc</keyword>
<accession>A0A899G1F3</accession>
<keyword evidence="4" id="KW-0689">Ribosomal protein</keyword>
<dbReference type="Gene3D" id="4.10.830.10">
    <property type="entry name" value="30s Ribosomal Protein S14, Chain N"/>
    <property type="match status" value="1"/>
</dbReference>
<dbReference type="NCBIfam" id="NF004424">
    <property type="entry name" value="PRK05766.1"/>
    <property type="match status" value="1"/>
</dbReference>
<dbReference type="PROSITE" id="PS00527">
    <property type="entry name" value="RIBOSOMAL_S14"/>
    <property type="match status" value="1"/>
</dbReference>
<reference evidence="6" key="1">
    <citation type="submission" date="2020-06" db="EMBL/GenBank/DDBJ databases">
        <title>Genomes of multiple members of Pneumocystis genus reveal paths to human pathogen Pneumocystis jirovecii.</title>
        <authorList>
            <person name="Cisse O.H."/>
            <person name="Ma L."/>
            <person name="Dekker J."/>
            <person name="Khil P."/>
            <person name="Jo J."/>
            <person name="Brenchley J."/>
            <person name="Blair R."/>
            <person name="Pahar B."/>
            <person name="Chabe M."/>
            <person name="Van Rompay K.A."/>
            <person name="Keesler R."/>
            <person name="Sukura A."/>
            <person name="Hirsch V."/>
            <person name="Kutty G."/>
            <person name="Liu Y."/>
            <person name="Peng L."/>
            <person name="Chen J."/>
            <person name="Song J."/>
            <person name="Weissenbacher-Lang C."/>
            <person name="Xu J."/>
            <person name="Upham N.S."/>
            <person name="Stajich J.E."/>
            <person name="Cuomo C.A."/>
            <person name="Cushion M.T."/>
            <person name="Kovacs J.A."/>
        </authorList>
    </citation>
    <scope>NUCLEOTIDE SEQUENCE</scope>
    <source>
        <strain evidence="6">2A</strain>
    </source>
</reference>
<dbReference type="PANTHER" id="PTHR12010">
    <property type="entry name" value="40S RIBOSOMAL PROTEIN S29"/>
    <property type="match status" value="1"/>
</dbReference>
<dbReference type="GO" id="GO:0022627">
    <property type="term" value="C:cytosolic small ribosomal subunit"/>
    <property type="evidence" value="ECO:0007669"/>
    <property type="project" value="TreeGrafter"/>
</dbReference>
<dbReference type="InterPro" id="IPR039744">
    <property type="entry name" value="RIbosomal_uS14_euk_arc"/>
</dbReference>
<evidence type="ECO:0000256" key="2">
    <source>
        <dbReference type="ARBA" id="ARBA00009083"/>
    </source>
</evidence>
<sequence>MAHDQVWFSRPRSYGKGSRACRVCGHVAGLIRKYDLNICRQCFREYAVNIGFHKHR</sequence>